<dbReference type="InterPro" id="IPR001173">
    <property type="entry name" value="Glyco_trans_2-like"/>
</dbReference>
<gene>
    <name evidence="3" type="ORF">ACFSRY_14920</name>
</gene>
<dbReference type="GO" id="GO:0016757">
    <property type="term" value="F:glycosyltransferase activity"/>
    <property type="evidence" value="ECO:0007669"/>
    <property type="project" value="UniProtKB-KW"/>
</dbReference>
<keyword evidence="3" id="KW-0808">Transferase</keyword>
<keyword evidence="3" id="KW-0328">Glycosyltransferase</keyword>
<evidence type="ECO:0000313" key="4">
    <source>
        <dbReference type="Proteomes" id="UP001597544"/>
    </source>
</evidence>
<reference evidence="4" key="1">
    <citation type="journal article" date="2019" name="Int. J. Syst. Evol. Microbiol.">
        <title>The Global Catalogue of Microorganisms (GCM) 10K type strain sequencing project: providing services to taxonomists for standard genome sequencing and annotation.</title>
        <authorList>
            <consortium name="The Broad Institute Genomics Platform"/>
            <consortium name="The Broad Institute Genome Sequencing Center for Infectious Disease"/>
            <person name="Wu L."/>
            <person name="Ma J."/>
        </authorList>
    </citation>
    <scope>NUCLEOTIDE SEQUENCE [LARGE SCALE GENOMIC DNA]</scope>
    <source>
        <strain evidence="4">KCTC 42498</strain>
    </source>
</reference>
<feature type="domain" description="Glycosyltransferase 2-like" evidence="2">
    <location>
        <begin position="6"/>
        <end position="140"/>
    </location>
</feature>
<accession>A0ABW5IQD3</accession>
<dbReference type="CDD" id="cd00761">
    <property type="entry name" value="Glyco_tranf_GTA_type"/>
    <property type="match status" value="1"/>
</dbReference>
<protein>
    <submittedName>
        <fullName evidence="3">Glycosyltransferase</fullName>
        <ecNumber evidence="3">2.4.-.-</ecNumber>
    </submittedName>
</protein>
<dbReference type="EMBL" id="JBHULU010000021">
    <property type="protein sequence ID" value="MFD2515163.1"/>
    <property type="molecule type" value="Genomic_DNA"/>
</dbReference>
<feature type="transmembrane region" description="Helical" evidence="1">
    <location>
        <begin position="263"/>
        <end position="284"/>
    </location>
</feature>
<evidence type="ECO:0000313" key="3">
    <source>
        <dbReference type="EMBL" id="MFD2515163.1"/>
    </source>
</evidence>
<name>A0ABW5IQD3_9BACT</name>
<organism evidence="3 4">
    <name type="scientific">Pontibacter locisalis</name>
    <dbReference type="NCBI Taxonomy" id="1719035"/>
    <lineage>
        <taxon>Bacteria</taxon>
        <taxon>Pseudomonadati</taxon>
        <taxon>Bacteroidota</taxon>
        <taxon>Cytophagia</taxon>
        <taxon>Cytophagales</taxon>
        <taxon>Hymenobacteraceae</taxon>
        <taxon>Pontibacter</taxon>
    </lineage>
</organism>
<dbReference type="PANTHER" id="PTHR43685:SF2">
    <property type="entry name" value="GLYCOSYLTRANSFERASE 2-LIKE DOMAIN-CONTAINING PROTEIN"/>
    <property type="match status" value="1"/>
</dbReference>
<evidence type="ECO:0000259" key="2">
    <source>
        <dbReference type="Pfam" id="PF00535"/>
    </source>
</evidence>
<dbReference type="SUPFAM" id="SSF53448">
    <property type="entry name" value="Nucleotide-diphospho-sugar transferases"/>
    <property type="match status" value="1"/>
</dbReference>
<dbReference type="PANTHER" id="PTHR43685">
    <property type="entry name" value="GLYCOSYLTRANSFERASE"/>
    <property type="match status" value="1"/>
</dbReference>
<dbReference type="InterPro" id="IPR050834">
    <property type="entry name" value="Glycosyltransf_2"/>
</dbReference>
<keyword evidence="1" id="KW-1133">Transmembrane helix</keyword>
<dbReference type="Gene3D" id="3.90.550.10">
    <property type="entry name" value="Spore Coat Polysaccharide Biosynthesis Protein SpsA, Chain A"/>
    <property type="match status" value="1"/>
</dbReference>
<keyword evidence="1" id="KW-0472">Membrane</keyword>
<comment type="caution">
    <text evidence="3">The sequence shown here is derived from an EMBL/GenBank/DDBJ whole genome shotgun (WGS) entry which is preliminary data.</text>
</comment>
<keyword evidence="1" id="KW-0812">Transmembrane</keyword>
<evidence type="ECO:0000256" key="1">
    <source>
        <dbReference type="SAM" id="Phobius"/>
    </source>
</evidence>
<keyword evidence="4" id="KW-1185">Reference proteome</keyword>
<dbReference type="InterPro" id="IPR029044">
    <property type="entry name" value="Nucleotide-diphossugar_trans"/>
</dbReference>
<dbReference type="EC" id="2.4.-.-" evidence="3"/>
<dbReference type="RefSeq" id="WP_377509329.1">
    <property type="nucleotide sequence ID" value="NZ_JBHULU010000021.1"/>
</dbReference>
<dbReference type="Pfam" id="PF00535">
    <property type="entry name" value="Glycos_transf_2"/>
    <property type="match status" value="1"/>
</dbReference>
<sequence length="360" mass="42045">MRVGITVVICTYNGARLLPETLRYLANQRVRQGIDWEIIVINNASTDNTSEIAVTEWEKYQNNIQLSLYNQPRQGLTFARELGFEKSNFEFVLFCDDDNLLYPDYLNLSYDLMVMRPSIGVLGGYGELLFEVTPPSWAKNYRLFANGPQAETSGKVPNNKVYGAGFIIRKSAYDLLIKAGFKPLLTDRKAEYLSSGGDYEICYAIALAGYDIWYEENLKFKHFMPKERINTKYYKKFVKQSPKSFEVLIPYRIRANNGFDSIILFYLKLIKIFFTYFFMLFPLLREHTRSHPGTARAKLNSLRLASLKYKLLSFRNFFTMRDNFLKIKEFEQVKLQAYKKKNTVVIEKESQALNYKAYQI</sequence>
<proteinExistence type="predicted"/>
<dbReference type="Proteomes" id="UP001597544">
    <property type="component" value="Unassembled WGS sequence"/>
</dbReference>